<name>A0AC61L5T7_9EURY</name>
<protein>
    <submittedName>
        <fullName evidence="1">Uncharacterized protein</fullName>
    </submittedName>
</protein>
<comment type="caution">
    <text evidence="1">The sequence shown here is derived from an EMBL/GenBank/DDBJ whole genome shotgun (WGS) entry which is preliminary data.</text>
</comment>
<sequence length="503" mass="57245">MVDETMDETVDETMDEALCALDDLCDKIDCRQKELEEYFHPESDEKLAAELISVKKRLAELGKVVVEPLTDYLYDEESYGCVIAADVLGEIGSPVAIPALIDAIEIGMDDLCEITLAALVKIGAPAVQPLIDRIGYRIDNPKTDGYGYKIDIIYTLGALSEIRDPRSFDFMVKLLDRFEGDDDDDLRNLSYLCTCFYDQHNPAIIPRMRAIAEKYRDFSGMYFNISAEAEDTIMRLGVYQVIGSEEWEIYGCCRICENYDRYGGVCLISGNHEPRGNFCFECRPNDAFDCKICSLDGCDIFNLPSVELNLKYRRDGEELVDRFRIMTDYHQDSGFIGIENDLIEFNFTFCTVDDLIELKEFLKGEGDCFSGGVRVFDHTSDRFDPVVAKDLVGLVRQGDHVAAVYKGHEFEVELILDSAAISTLIPVIDTQRFLLLCDSYRMLDEFYAMQEKVSKLRGFVESPALEEETPESECDHEFELLKTHKKYTVHKCVKCGETKKEFS</sequence>
<evidence type="ECO:0000313" key="2">
    <source>
        <dbReference type="Proteomes" id="UP000248329"/>
    </source>
</evidence>
<dbReference type="Proteomes" id="UP000248329">
    <property type="component" value="Unassembled WGS sequence"/>
</dbReference>
<accession>A0AC61L5T7</accession>
<gene>
    <name evidence="1" type="ORF">C4B59_02310</name>
</gene>
<reference evidence="1" key="1">
    <citation type="submission" date="2018-01" db="EMBL/GenBank/DDBJ databases">
        <authorList>
            <person name="Krukenberg V."/>
        </authorList>
    </citation>
    <scope>NUCLEOTIDE SEQUENCE</scope>
    <source>
        <strain evidence="1">E20ANME2</strain>
    </source>
</reference>
<organism evidence="1 2">
    <name type="scientific">Candidatus Methanogaster sp</name>
    <dbReference type="NCBI Taxonomy" id="3386292"/>
    <lineage>
        <taxon>Archaea</taxon>
        <taxon>Methanobacteriati</taxon>
        <taxon>Methanobacteriota</taxon>
        <taxon>Stenosarchaea group</taxon>
        <taxon>Methanomicrobia</taxon>
        <taxon>Methanosarcinales</taxon>
        <taxon>ANME-2 cluster</taxon>
        <taxon>Candidatus Methanogasteraceae</taxon>
        <taxon>Candidatus Methanogaster</taxon>
    </lineage>
</organism>
<proteinExistence type="predicted"/>
<dbReference type="EMBL" id="PQXF01000003">
    <property type="protein sequence ID" value="PXF61710.1"/>
    <property type="molecule type" value="Genomic_DNA"/>
</dbReference>
<evidence type="ECO:0000313" key="1">
    <source>
        <dbReference type="EMBL" id="PXF61710.1"/>
    </source>
</evidence>